<keyword evidence="7" id="KW-1185">Reference proteome</keyword>
<dbReference type="STRING" id="2070753.A0A3A2ZJQ0"/>
<dbReference type="GO" id="GO:0016491">
    <property type="term" value="F:oxidoreductase activity"/>
    <property type="evidence" value="ECO:0007669"/>
    <property type="project" value="UniProtKB-KW"/>
</dbReference>
<dbReference type="InterPro" id="IPR012951">
    <property type="entry name" value="BBE"/>
</dbReference>
<dbReference type="InterPro" id="IPR036318">
    <property type="entry name" value="FAD-bd_PCMH-like_sf"/>
</dbReference>
<reference evidence="7" key="1">
    <citation type="submission" date="2017-02" db="EMBL/GenBank/DDBJ databases">
        <authorList>
            <person name="Tafer H."/>
            <person name="Lopandic K."/>
        </authorList>
    </citation>
    <scope>NUCLEOTIDE SEQUENCE [LARGE SCALE GENOMIC DNA]</scope>
    <source>
        <strain evidence="7">CBS 366.77</strain>
    </source>
</reference>
<organism evidence="6 7">
    <name type="scientific">Aspergillus sclerotialis</name>
    <dbReference type="NCBI Taxonomy" id="2070753"/>
    <lineage>
        <taxon>Eukaryota</taxon>
        <taxon>Fungi</taxon>
        <taxon>Dikarya</taxon>
        <taxon>Ascomycota</taxon>
        <taxon>Pezizomycotina</taxon>
        <taxon>Eurotiomycetes</taxon>
        <taxon>Eurotiomycetidae</taxon>
        <taxon>Eurotiales</taxon>
        <taxon>Aspergillaceae</taxon>
        <taxon>Aspergillus</taxon>
        <taxon>Aspergillus subgen. Polypaecilum</taxon>
    </lineage>
</organism>
<dbReference type="Gene3D" id="3.40.462.20">
    <property type="match status" value="1"/>
</dbReference>
<evidence type="ECO:0000256" key="2">
    <source>
        <dbReference type="ARBA" id="ARBA00022630"/>
    </source>
</evidence>
<protein>
    <submittedName>
        <fullName evidence="6">Glucooligosaccharide oxidase</fullName>
    </submittedName>
</protein>
<dbReference type="Pfam" id="PF08031">
    <property type="entry name" value="BBE"/>
    <property type="match status" value="1"/>
</dbReference>
<dbReference type="Gene3D" id="3.30.465.10">
    <property type="match status" value="1"/>
</dbReference>
<evidence type="ECO:0000259" key="5">
    <source>
        <dbReference type="PROSITE" id="PS51387"/>
    </source>
</evidence>
<keyword evidence="3" id="KW-0274">FAD</keyword>
<evidence type="ECO:0000313" key="7">
    <source>
        <dbReference type="Proteomes" id="UP000266188"/>
    </source>
</evidence>
<proteinExistence type="inferred from homology"/>
<comment type="similarity">
    <text evidence="1">Belongs to the oxygen-dependent FAD-linked oxidoreductase family.</text>
</comment>
<dbReference type="InterPro" id="IPR016166">
    <property type="entry name" value="FAD-bd_PCMH"/>
</dbReference>
<gene>
    <name evidence="6" type="ORF">PHISCL_04268</name>
</gene>
<feature type="domain" description="FAD-binding PCMH-type" evidence="5">
    <location>
        <begin position="44"/>
        <end position="217"/>
    </location>
</feature>
<name>A0A3A2ZJQ0_9EURO</name>
<evidence type="ECO:0000256" key="3">
    <source>
        <dbReference type="ARBA" id="ARBA00022827"/>
    </source>
</evidence>
<dbReference type="PANTHER" id="PTHR42973">
    <property type="entry name" value="BINDING OXIDOREDUCTASE, PUTATIVE (AFU_ORTHOLOGUE AFUA_1G17690)-RELATED"/>
    <property type="match status" value="1"/>
</dbReference>
<evidence type="ECO:0000313" key="6">
    <source>
        <dbReference type="EMBL" id="RJE23372.1"/>
    </source>
</evidence>
<dbReference type="OrthoDB" id="407275at2759"/>
<dbReference type="InterPro" id="IPR050416">
    <property type="entry name" value="FAD-linked_Oxidoreductase"/>
</dbReference>
<dbReference type="AlphaFoldDB" id="A0A3A2ZJQ0"/>
<dbReference type="GO" id="GO:0071949">
    <property type="term" value="F:FAD binding"/>
    <property type="evidence" value="ECO:0007669"/>
    <property type="project" value="InterPro"/>
</dbReference>
<keyword evidence="2" id="KW-0285">Flavoprotein</keyword>
<dbReference type="SUPFAM" id="SSF56176">
    <property type="entry name" value="FAD-binding/transporter-associated domain-like"/>
    <property type="match status" value="1"/>
</dbReference>
<evidence type="ECO:0000256" key="1">
    <source>
        <dbReference type="ARBA" id="ARBA00005466"/>
    </source>
</evidence>
<dbReference type="Proteomes" id="UP000266188">
    <property type="component" value="Unassembled WGS sequence"/>
</dbReference>
<dbReference type="PANTHER" id="PTHR42973:SF17">
    <property type="entry name" value="OXIDASE, PUTATIVE (AFU_ORTHOLOGUE AFUA_6G14340)-RELATED"/>
    <property type="match status" value="1"/>
</dbReference>
<sequence length="476" mass="52187">MGNSHSSPVQSCLLSAVGNNQSLVAFSNQPFYQISSVKPYNLNIPVSPVAVTFPETSQHVAEIVKCAVDHGYKVQAKSGGHSYGNYGLGGKDPTITVDMMHFQQFNMDESTHIATIGAGTLLSDVTSRLYSAGKRAMSHGVCPQVGSGGHFTIGGLGPTAREWGSSLDHIEEVEVVLANSSIIRASKDYNQDVLFAIQGAASSFGIVTEFKVRTEPAPREAVQYMYQFNVGSTADRAKLFKDWQTFISDPRLSRSFSSLLTVLDHAVIISGNFYGTKAQYDELDIEQRFPIEGSGNVIILNDWLTMVGTAQTELALQIGGSVQTHFYAKSMAFTASTLMSSFTVDELFHYFDTADKGTLLWFLEFDLEGGAVNDVPMNSTAFAHRDVLYWVQSYIINLFGPVSKTSTDFLMEINNIICKSNPKPCQRAYPGYVDPLLPNAQQAYWGSNLPRLEKIKAAIDPNDVFHNPQSVVPARH</sequence>
<accession>A0A3A2ZJQ0</accession>
<dbReference type="InterPro" id="IPR006094">
    <property type="entry name" value="Oxid_FAD_bind_N"/>
</dbReference>
<comment type="caution">
    <text evidence="6">The sequence shown here is derived from an EMBL/GenBank/DDBJ whole genome shotgun (WGS) entry which is preliminary data.</text>
</comment>
<dbReference type="InterPro" id="IPR016169">
    <property type="entry name" value="FAD-bd_PCMH_sub2"/>
</dbReference>
<dbReference type="EMBL" id="MVGC01000123">
    <property type="protein sequence ID" value="RJE23372.1"/>
    <property type="molecule type" value="Genomic_DNA"/>
</dbReference>
<keyword evidence="4" id="KW-0560">Oxidoreductase</keyword>
<dbReference type="Pfam" id="PF01565">
    <property type="entry name" value="FAD_binding_4"/>
    <property type="match status" value="1"/>
</dbReference>
<dbReference type="PROSITE" id="PS51387">
    <property type="entry name" value="FAD_PCMH"/>
    <property type="match status" value="1"/>
</dbReference>
<evidence type="ECO:0000256" key="4">
    <source>
        <dbReference type="ARBA" id="ARBA00023002"/>
    </source>
</evidence>